<dbReference type="EMBL" id="UYSU01034067">
    <property type="protein sequence ID" value="VDL93654.1"/>
    <property type="molecule type" value="Genomic_DNA"/>
</dbReference>
<comment type="similarity">
    <text evidence="1 2">Belongs to the phospholipid scramblase family.</text>
</comment>
<comment type="function">
    <text evidence="2">May mediate accelerated ATP-independent bidirectional transbilayer migration of phospholipids upon binding calcium ions that results in a loss of phospholipid asymmetry in the plasma membrane.</text>
</comment>
<dbReference type="GO" id="GO:0017128">
    <property type="term" value="F:phospholipid scramblase activity"/>
    <property type="evidence" value="ECO:0007669"/>
    <property type="project" value="InterPro"/>
</dbReference>
<dbReference type="STRING" id="70667.A0A183SSS1"/>
<gene>
    <name evidence="3" type="ORF">SSLN_LOCUS7269</name>
</gene>
<dbReference type="GO" id="GO:0005886">
    <property type="term" value="C:plasma membrane"/>
    <property type="evidence" value="ECO:0007669"/>
    <property type="project" value="TreeGrafter"/>
</dbReference>
<reference evidence="5" key="1">
    <citation type="submission" date="2016-06" db="UniProtKB">
        <authorList>
            <consortium name="WormBaseParasite"/>
        </authorList>
    </citation>
    <scope>IDENTIFICATION</scope>
</reference>
<dbReference type="PANTHER" id="PTHR23248">
    <property type="entry name" value="PHOSPHOLIPID SCRAMBLASE-RELATED"/>
    <property type="match status" value="1"/>
</dbReference>
<keyword evidence="2" id="KW-0564">Palmitate</keyword>
<proteinExistence type="inferred from homology"/>
<dbReference type="WBParaSite" id="SSLN_0000752201-mRNA-1">
    <property type="protein sequence ID" value="SSLN_0000752201-mRNA-1"/>
    <property type="gene ID" value="SSLN_0000752201"/>
</dbReference>
<dbReference type="OrthoDB" id="191150at2759"/>
<evidence type="ECO:0000313" key="5">
    <source>
        <dbReference type="WBParaSite" id="SSLN_0000752201-mRNA-1"/>
    </source>
</evidence>
<reference evidence="3 4" key="2">
    <citation type="submission" date="2018-11" db="EMBL/GenBank/DDBJ databases">
        <authorList>
            <consortium name="Pathogen Informatics"/>
        </authorList>
    </citation>
    <scope>NUCLEOTIDE SEQUENCE [LARGE SCALE GENOMIC DNA]</scope>
    <source>
        <strain evidence="3 4">NST_G2</strain>
    </source>
</reference>
<evidence type="ECO:0000313" key="3">
    <source>
        <dbReference type="EMBL" id="VDL93654.1"/>
    </source>
</evidence>
<dbReference type="Proteomes" id="UP000275846">
    <property type="component" value="Unassembled WGS sequence"/>
</dbReference>
<keyword evidence="2" id="KW-0449">Lipoprotein</keyword>
<dbReference type="AlphaFoldDB" id="A0A183SSS1"/>
<evidence type="ECO:0000256" key="1">
    <source>
        <dbReference type="ARBA" id="ARBA00005350"/>
    </source>
</evidence>
<keyword evidence="4" id="KW-1185">Reference proteome</keyword>
<dbReference type="PANTHER" id="PTHR23248:SF9">
    <property type="entry name" value="PHOSPHOLIPID SCRAMBLASE"/>
    <property type="match status" value="1"/>
</dbReference>
<evidence type="ECO:0000313" key="4">
    <source>
        <dbReference type="Proteomes" id="UP000275846"/>
    </source>
</evidence>
<comment type="cofactor">
    <cofactor evidence="2">
        <name>Ca(2+)</name>
        <dbReference type="ChEBI" id="CHEBI:29108"/>
    </cofactor>
</comment>
<name>A0A183SSS1_SCHSO</name>
<sequence length="287" mass="32500">MPVALLVYPSEENPHKAKDRLPRCYLVIGDQPERQSPSIFERPNLTTSSTWPDQKFYETRSDAKAMDYFSSQVDRCGTEADNLPIACSHMTAVSSQGLACLRNLSKIFIHQQIQLLEVFSNWEATNRYIVKNSRGQRLLYATEESDICTRQCCGHQRSFVIRMLDEHNFEVARATRQFSCAVSLTSCHLCCCCFCWGFCAEQKAIGNSSAASTTGISSLAATCRRALCWLVHRCDCSERFMQSLLVESPPGQVIGRVQEEYVSAGCLFFYEIRTKHIPPDFIHSFSI</sequence>
<accession>A0A183SSS1</accession>
<evidence type="ECO:0000256" key="2">
    <source>
        <dbReference type="RuleBase" id="RU363116"/>
    </source>
</evidence>
<dbReference type="Pfam" id="PF03803">
    <property type="entry name" value="Scramblase"/>
    <property type="match status" value="1"/>
</dbReference>
<protein>
    <recommendedName>
        <fullName evidence="2">Phospholipid scramblase</fullName>
    </recommendedName>
</protein>
<dbReference type="InterPro" id="IPR005552">
    <property type="entry name" value="Scramblase"/>
</dbReference>
<organism evidence="5">
    <name type="scientific">Schistocephalus solidus</name>
    <name type="common">Tapeworm</name>
    <dbReference type="NCBI Taxonomy" id="70667"/>
    <lineage>
        <taxon>Eukaryota</taxon>
        <taxon>Metazoa</taxon>
        <taxon>Spiralia</taxon>
        <taxon>Lophotrochozoa</taxon>
        <taxon>Platyhelminthes</taxon>
        <taxon>Cestoda</taxon>
        <taxon>Eucestoda</taxon>
        <taxon>Diphyllobothriidea</taxon>
        <taxon>Diphyllobothriidae</taxon>
        <taxon>Schistocephalus</taxon>
    </lineage>
</organism>
<keyword evidence="2" id="KW-0106">Calcium</keyword>